<evidence type="ECO:0000256" key="1">
    <source>
        <dbReference type="SAM" id="Coils"/>
    </source>
</evidence>
<feature type="compositionally biased region" description="Polar residues" evidence="2">
    <location>
        <begin position="43"/>
        <end position="56"/>
    </location>
</feature>
<organism evidence="3 4">
    <name type="scientific">Aulographum hederae CBS 113979</name>
    <dbReference type="NCBI Taxonomy" id="1176131"/>
    <lineage>
        <taxon>Eukaryota</taxon>
        <taxon>Fungi</taxon>
        <taxon>Dikarya</taxon>
        <taxon>Ascomycota</taxon>
        <taxon>Pezizomycotina</taxon>
        <taxon>Dothideomycetes</taxon>
        <taxon>Pleosporomycetidae</taxon>
        <taxon>Aulographales</taxon>
        <taxon>Aulographaceae</taxon>
    </lineage>
</organism>
<feature type="region of interest" description="Disordered" evidence="2">
    <location>
        <begin position="20"/>
        <end position="89"/>
    </location>
</feature>
<evidence type="ECO:0000313" key="3">
    <source>
        <dbReference type="EMBL" id="KAF1986313.1"/>
    </source>
</evidence>
<dbReference type="AlphaFoldDB" id="A0A6G1GZB9"/>
<name>A0A6G1GZB9_9PEZI</name>
<evidence type="ECO:0000313" key="4">
    <source>
        <dbReference type="Proteomes" id="UP000800041"/>
    </source>
</evidence>
<keyword evidence="1" id="KW-0175">Coiled coil</keyword>
<evidence type="ECO:0000256" key="2">
    <source>
        <dbReference type="SAM" id="MobiDB-lite"/>
    </source>
</evidence>
<dbReference type="EMBL" id="ML977157">
    <property type="protein sequence ID" value="KAF1986313.1"/>
    <property type="molecule type" value="Genomic_DNA"/>
</dbReference>
<reference evidence="3" key="1">
    <citation type="journal article" date="2020" name="Stud. Mycol.">
        <title>101 Dothideomycetes genomes: a test case for predicting lifestyles and emergence of pathogens.</title>
        <authorList>
            <person name="Haridas S."/>
            <person name="Albert R."/>
            <person name="Binder M."/>
            <person name="Bloem J."/>
            <person name="Labutti K."/>
            <person name="Salamov A."/>
            <person name="Andreopoulos B."/>
            <person name="Baker S."/>
            <person name="Barry K."/>
            <person name="Bills G."/>
            <person name="Bluhm B."/>
            <person name="Cannon C."/>
            <person name="Castanera R."/>
            <person name="Culley D."/>
            <person name="Daum C."/>
            <person name="Ezra D."/>
            <person name="Gonzalez J."/>
            <person name="Henrissat B."/>
            <person name="Kuo A."/>
            <person name="Liang C."/>
            <person name="Lipzen A."/>
            <person name="Lutzoni F."/>
            <person name="Magnuson J."/>
            <person name="Mondo S."/>
            <person name="Nolan M."/>
            <person name="Ohm R."/>
            <person name="Pangilinan J."/>
            <person name="Park H.-J."/>
            <person name="Ramirez L."/>
            <person name="Alfaro M."/>
            <person name="Sun H."/>
            <person name="Tritt A."/>
            <person name="Yoshinaga Y."/>
            <person name="Zwiers L.-H."/>
            <person name="Turgeon B."/>
            <person name="Goodwin S."/>
            <person name="Spatafora J."/>
            <person name="Crous P."/>
            <person name="Grigoriev I."/>
        </authorList>
    </citation>
    <scope>NUCLEOTIDE SEQUENCE</scope>
    <source>
        <strain evidence="3">CBS 113979</strain>
    </source>
</reference>
<feature type="coiled-coil region" evidence="1">
    <location>
        <begin position="175"/>
        <end position="202"/>
    </location>
</feature>
<keyword evidence="4" id="KW-1185">Reference proteome</keyword>
<protein>
    <submittedName>
        <fullName evidence="3">Uncharacterized protein</fullName>
    </submittedName>
</protein>
<accession>A0A6G1GZB9</accession>
<sequence>MDQPCTPSLTFDSLVAKFNQTPGAFPPKEEDSLLPPQPTQPTRQLFSPRNMFSNSRALAPEKTFAGGSPTKEEKGQHALGKEKDPQVQRSKELGKIFKQLATEGFGTVFNQLSNEPLIVNTGVSATPQVLVGNFEDFRTSLLEKNFDNLGVTGDEFWYTMIHMQAENVLRKSTSLRNERTIILKLSKKITELEEEIAGLEMRLPWTTEARKREEVEDLTDNLQGALTLIDQRDQTIKALQLDVVAAQRTSRKALAEAQIVKDQIKQQAVEGKSSKEHTIGGMGFGKPFVFRKPSSEEAHQVNEDLFRRANDILPDPNRLKLSQQDEEPLYGYPHGCTPVRQLPKLQTIKPLSLDKKHQFSRWIFLVKQHLRQYYMSATEEDRISFIISNTEGPIFERLRNREPFNYERPPGCHPFHSTAELFREITASYGPQNVLETSRNEFRTMAGRSQSSL</sequence>
<feature type="compositionally biased region" description="Basic and acidic residues" evidence="2">
    <location>
        <begin position="70"/>
        <end position="89"/>
    </location>
</feature>
<dbReference type="Proteomes" id="UP000800041">
    <property type="component" value="Unassembled WGS sequence"/>
</dbReference>
<gene>
    <name evidence="3" type="ORF">K402DRAFT_86804</name>
</gene>
<proteinExistence type="predicted"/>